<dbReference type="Pfam" id="PF05368">
    <property type="entry name" value="NmrA"/>
    <property type="match status" value="1"/>
</dbReference>
<dbReference type="Proteomes" id="UP000756346">
    <property type="component" value="Unassembled WGS sequence"/>
</dbReference>
<gene>
    <name evidence="4" type="ORF">B0I36DRAFT_243122</name>
</gene>
<sequence length="332" mass="36672">MPKLIVVVGVTGLQGCSVARKFLSLPGWKVRGITRNPSGDKAKALAVEGVEIVQGDLDAAPSTLIPALTGAAAIFCNTDFFAPIWPEISNPSSTLKGEALLKHAFEREVAQNVAVAEAAAAPEVLATLERFVLSYLTDSTKASKGKYTNMYHFDSKAEAARQIEARFPQVHARMNYLLMGHYTNNVTLMPFMWPQKQEDGSYLIARSVSATTWVPFINVPRDTGEFAWALVEHLKPGTTLLGASQIMTWPEFTSLWGELLGVKAEYKQVTGREIFKGLPSPVDDEIIRSFDFWNEFGFVDDSTVVFPDQLDTKLSLTSMEDFIKNEDWSAVL</sequence>
<evidence type="ECO:0000259" key="3">
    <source>
        <dbReference type="Pfam" id="PF05368"/>
    </source>
</evidence>
<dbReference type="InterPro" id="IPR051164">
    <property type="entry name" value="NmrA-like_oxidored"/>
</dbReference>
<keyword evidence="2" id="KW-0521">NADP</keyword>
<keyword evidence="5" id="KW-1185">Reference proteome</keyword>
<dbReference type="PANTHER" id="PTHR42748:SF26">
    <property type="entry name" value="NMRA-LIKE DOMAIN-CONTAINING PROTEIN"/>
    <property type="match status" value="1"/>
</dbReference>
<evidence type="ECO:0000313" key="4">
    <source>
        <dbReference type="EMBL" id="KAH7030687.1"/>
    </source>
</evidence>
<dbReference type="PROSITE" id="PS51257">
    <property type="entry name" value="PROKAR_LIPOPROTEIN"/>
    <property type="match status" value="1"/>
</dbReference>
<evidence type="ECO:0000313" key="5">
    <source>
        <dbReference type="Proteomes" id="UP000756346"/>
    </source>
</evidence>
<protein>
    <recommendedName>
        <fullName evidence="3">NmrA-like domain-containing protein</fullName>
    </recommendedName>
</protein>
<evidence type="ECO:0000256" key="1">
    <source>
        <dbReference type="ARBA" id="ARBA00006328"/>
    </source>
</evidence>
<accession>A0A9P8Y657</accession>
<comment type="caution">
    <text evidence="4">The sequence shown here is derived from an EMBL/GenBank/DDBJ whole genome shotgun (WGS) entry which is preliminary data.</text>
</comment>
<dbReference type="EMBL" id="JAGTJQ010000005">
    <property type="protein sequence ID" value="KAH7030687.1"/>
    <property type="molecule type" value="Genomic_DNA"/>
</dbReference>
<dbReference type="RefSeq" id="XP_046012367.1">
    <property type="nucleotide sequence ID" value="XM_046149963.1"/>
</dbReference>
<dbReference type="SUPFAM" id="SSF51735">
    <property type="entry name" value="NAD(P)-binding Rossmann-fold domains"/>
    <property type="match status" value="1"/>
</dbReference>
<dbReference type="AlphaFoldDB" id="A0A9P8Y657"/>
<dbReference type="InterPro" id="IPR008030">
    <property type="entry name" value="NmrA-like"/>
</dbReference>
<dbReference type="InterPro" id="IPR036291">
    <property type="entry name" value="NAD(P)-bd_dom_sf"/>
</dbReference>
<dbReference type="GeneID" id="70179509"/>
<name>A0A9P8Y657_9PEZI</name>
<dbReference type="Gene3D" id="3.40.50.720">
    <property type="entry name" value="NAD(P)-binding Rossmann-like Domain"/>
    <property type="match status" value="1"/>
</dbReference>
<dbReference type="Gene3D" id="3.90.25.10">
    <property type="entry name" value="UDP-galactose 4-epimerase, domain 1"/>
    <property type="match status" value="1"/>
</dbReference>
<dbReference type="OrthoDB" id="3358371at2759"/>
<evidence type="ECO:0000256" key="2">
    <source>
        <dbReference type="ARBA" id="ARBA00022857"/>
    </source>
</evidence>
<organism evidence="4 5">
    <name type="scientific">Microdochium trichocladiopsis</name>
    <dbReference type="NCBI Taxonomy" id="1682393"/>
    <lineage>
        <taxon>Eukaryota</taxon>
        <taxon>Fungi</taxon>
        <taxon>Dikarya</taxon>
        <taxon>Ascomycota</taxon>
        <taxon>Pezizomycotina</taxon>
        <taxon>Sordariomycetes</taxon>
        <taxon>Xylariomycetidae</taxon>
        <taxon>Xylariales</taxon>
        <taxon>Microdochiaceae</taxon>
        <taxon>Microdochium</taxon>
    </lineage>
</organism>
<proteinExistence type="inferred from homology"/>
<dbReference type="GO" id="GO:0005634">
    <property type="term" value="C:nucleus"/>
    <property type="evidence" value="ECO:0007669"/>
    <property type="project" value="TreeGrafter"/>
</dbReference>
<feature type="domain" description="NmrA-like" evidence="3">
    <location>
        <begin position="3"/>
        <end position="304"/>
    </location>
</feature>
<dbReference type="PANTHER" id="PTHR42748">
    <property type="entry name" value="NITROGEN METABOLITE REPRESSION PROTEIN NMRA FAMILY MEMBER"/>
    <property type="match status" value="1"/>
</dbReference>
<reference evidence="4" key="1">
    <citation type="journal article" date="2021" name="Nat. Commun.">
        <title>Genetic determinants of endophytism in the Arabidopsis root mycobiome.</title>
        <authorList>
            <person name="Mesny F."/>
            <person name="Miyauchi S."/>
            <person name="Thiergart T."/>
            <person name="Pickel B."/>
            <person name="Atanasova L."/>
            <person name="Karlsson M."/>
            <person name="Huettel B."/>
            <person name="Barry K.W."/>
            <person name="Haridas S."/>
            <person name="Chen C."/>
            <person name="Bauer D."/>
            <person name="Andreopoulos W."/>
            <person name="Pangilinan J."/>
            <person name="LaButti K."/>
            <person name="Riley R."/>
            <person name="Lipzen A."/>
            <person name="Clum A."/>
            <person name="Drula E."/>
            <person name="Henrissat B."/>
            <person name="Kohler A."/>
            <person name="Grigoriev I.V."/>
            <person name="Martin F.M."/>
            <person name="Hacquard S."/>
        </authorList>
    </citation>
    <scope>NUCLEOTIDE SEQUENCE</scope>
    <source>
        <strain evidence="4">MPI-CAGE-CH-0230</strain>
    </source>
</reference>
<comment type="similarity">
    <text evidence="1">Belongs to the NmrA-type oxidoreductase family.</text>
</comment>